<proteinExistence type="predicted"/>
<dbReference type="OrthoDB" id="9804872at2"/>
<dbReference type="AlphaFoldDB" id="A0A4U0GUD0"/>
<evidence type="ECO:0000313" key="2">
    <source>
        <dbReference type="EMBL" id="TJY62486.1"/>
    </source>
</evidence>
<dbReference type="Gene3D" id="2.60.40.2250">
    <property type="match status" value="1"/>
</dbReference>
<protein>
    <submittedName>
        <fullName evidence="2">Transglutaminase family protein</fullName>
    </submittedName>
</protein>
<keyword evidence="3" id="KW-1185">Reference proteome</keyword>
<name>A0A4U0GUD0_9SPHI</name>
<dbReference type="SUPFAM" id="SSF54001">
    <property type="entry name" value="Cysteine proteinases"/>
    <property type="match status" value="1"/>
</dbReference>
<sequence length="267" mass="29807">MLIQASCFLDFTCEFPVPTIFMLRPKSGIGQFVMRDELQVSPYVAMTEFADTYGNLCQRLVLPAGQFQLRSTVVADCADVIDVDYGAAWTPITDLPDGMLHFLLPSRYCESDKLGEVSAEITRGCNTGYEQVEAIRQWIHTHIQYEYGTTNSSSSACDVLETKKGVCRDFAHIGISLCRALDIPARMATGYLYELDPMDLHAWFEAYIGGRWYCFDATQHEPKGGRILVAYGRDAADVAFATHFGAVTLNEMQVSVEEGRSSPHFSF</sequence>
<dbReference type="PANTHER" id="PTHR33490">
    <property type="entry name" value="BLR5614 PROTEIN-RELATED"/>
    <property type="match status" value="1"/>
</dbReference>
<dbReference type="PANTHER" id="PTHR33490:SF12">
    <property type="entry name" value="BLL5557 PROTEIN"/>
    <property type="match status" value="1"/>
</dbReference>
<dbReference type="InterPro" id="IPR038765">
    <property type="entry name" value="Papain-like_cys_pep_sf"/>
</dbReference>
<dbReference type="InterPro" id="IPR002931">
    <property type="entry name" value="Transglutaminase-like"/>
</dbReference>
<evidence type="ECO:0000313" key="3">
    <source>
        <dbReference type="Proteomes" id="UP000309872"/>
    </source>
</evidence>
<evidence type="ECO:0000259" key="1">
    <source>
        <dbReference type="SMART" id="SM00460"/>
    </source>
</evidence>
<dbReference type="Proteomes" id="UP000309872">
    <property type="component" value="Unassembled WGS sequence"/>
</dbReference>
<accession>A0A4U0GUD0</accession>
<feature type="domain" description="Transglutaminase-like" evidence="1">
    <location>
        <begin position="159"/>
        <end position="219"/>
    </location>
</feature>
<dbReference type="EMBL" id="SUKA01000008">
    <property type="protein sequence ID" value="TJY62486.1"/>
    <property type="molecule type" value="Genomic_DNA"/>
</dbReference>
<dbReference type="SMART" id="SM00460">
    <property type="entry name" value="TGc"/>
    <property type="match status" value="1"/>
</dbReference>
<organism evidence="2 3">
    <name type="scientific">Sphingobacterium alkalisoli</name>
    <dbReference type="NCBI Taxonomy" id="1874115"/>
    <lineage>
        <taxon>Bacteria</taxon>
        <taxon>Pseudomonadati</taxon>
        <taxon>Bacteroidota</taxon>
        <taxon>Sphingobacteriia</taxon>
        <taxon>Sphingobacteriales</taxon>
        <taxon>Sphingobacteriaceae</taxon>
        <taxon>Sphingobacterium</taxon>
    </lineage>
</organism>
<dbReference type="Gene3D" id="3.10.620.30">
    <property type="match status" value="1"/>
</dbReference>
<reference evidence="2 3" key="1">
    <citation type="submission" date="2019-04" db="EMBL/GenBank/DDBJ databases">
        <title>Sphingobacterium olei sp. nov., isolated from oil-contaminated soil.</title>
        <authorList>
            <person name="Liu B."/>
        </authorList>
    </citation>
    <scope>NUCLEOTIDE SEQUENCE [LARGE SCALE GENOMIC DNA]</scope>
    <source>
        <strain evidence="2 3">Y3L14</strain>
    </source>
</reference>
<comment type="caution">
    <text evidence="2">The sequence shown here is derived from an EMBL/GenBank/DDBJ whole genome shotgun (WGS) entry which is preliminary data.</text>
</comment>
<dbReference type="Pfam" id="PF01841">
    <property type="entry name" value="Transglut_core"/>
    <property type="match status" value="1"/>
</dbReference>
<gene>
    <name evidence="2" type="ORF">FAZ19_20765</name>
</gene>